<evidence type="ECO:0000256" key="1">
    <source>
        <dbReference type="SAM" id="MobiDB-lite"/>
    </source>
</evidence>
<feature type="region of interest" description="Disordered" evidence="1">
    <location>
        <begin position="77"/>
        <end position="100"/>
    </location>
</feature>
<comment type="caution">
    <text evidence="3">The sequence shown here is derived from an EMBL/GenBank/DDBJ whole genome shotgun (WGS) entry which is preliminary data.</text>
</comment>
<dbReference type="EMBL" id="BAAARJ010000004">
    <property type="protein sequence ID" value="GAA2602964.1"/>
    <property type="molecule type" value="Genomic_DNA"/>
</dbReference>
<organism evidence="3 4">
    <name type="scientific">Streptomyces axinellae</name>
    <dbReference type="NCBI Taxonomy" id="552788"/>
    <lineage>
        <taxon>Bacteria</taxon>
        <taxon>Bacillati</taxon>
        <taxon>Actinomycetota</taxon>
        <taxon>Actinomycetes</taxon>
        <taxon>Kitasatosporales</taxon>
        <taxon>Streptomycetaceae</taxon>
        <taxon>Streptomyces</taxon>
    </lineage>
</organism>
<name>A0ABP6C545_9ACTN</name>
<keyword evidence="2" id="KW-0732">Signal</keyword>
<gene>
    <name evidence="3" type="ORF">GCM10009863_15540</name>
</gene>
<feature type="compositionally biased region" description="Low complexity" evidence="1">
    <location>
        <begin position="91"/>
        <end position="100"/>
    </location>
</feature>
<evidence type="ECO:0000313" key="3">
    <source>
        <dbReference type="EMBL" id="GAA2602964.1"/>
    </source>
</evidence>
<feature type="signal peptide" evidence="2">
    <location>
        <begin position="1"/>
        <end position="25"/>
    </location>
</feature>
<dbReference type="RefSeq" id="WP_344563515.1">
    <property type="nucleotide sequence ID" value="NZ_BAAARJ010000004.1"/>
</dbReference>
<feature type="chain" id="PRO_5047481096" description="Secreted protein" evidence="2">
    <location>
        <begin position="26"/>
        <end position="100"/>
    </location>
</feature>
<reference evidence="4" key="1">
    <citation type="journal article" date="2019" name="Int. J. Syst. Evol. Microbiol.">
        <title>The Global Catalogue of Microorganisms (GCM) 10K type strain sequencing project: providing services to taxonomists for standard genome sequencing and annotation.</title>
        <authorList>
            <consortium name="The Broad Institute Genomics Platform"/>
            <consortium name="The Broad Institute Genome Sequencing Center for Infectious Disease"/>
            <person name="Wu L."/>
            <person name="Ma J."/>
        </authorList>
    </citation>
    <scope>NUCLEOTIDE SEQUENCE [LARGE SCALE GENOMIC DNA]</scope>
    <source>
        <strain evidence="4">JCM 16373</strain>
    </source>
</reference>
<evidence type="ECO:0000313" key="4">
    <source>
        <dbReference type="Proteomes" id="UP001501447"/>
    </source>
</evidence>
<evidence type="ECO:0000256" key="2">
    <source>
        <dbReference type="SAM" id="SignalP"/>
    </source>
</evidence>
<evidence type="ECO:0008006" key="5">
    <source>
        <dbReference type="Google" id="ProtNLM"/>
    </source>
</evidence>
<protein>
    <recommendedName>
        <fullName evidence="5">Secreted protein</fullName>
    </recommendedName>
</protein>
<sequence>MKHQKTAAVVVGSVVALGGAAPAFANEPAPAQGFSLNGGLDQALRSDTLDVAPVDGPQFDAAVDTVKGVAKSGELKSGKSLLGAEKPPQLPLLGGLPVKL</sequence>
<proteinExistence type="predicted"/>
<dbReference type="Proteomes" id="UP001501447">
    <property type="component" value="Unassembled WGS sequence"/>
</dbReference>
<accession>A0ABP6C545</accession>
<keyword evidence="4" id="KW-1185">Reference proteome</keyword>